<keyword evidence="5" id="KW-0804">Transcription</keyword>
<dbReference type="SUPFAM" id="SSF88659">
    <property type="entry name" value="Sigma3 and sigma4 domains of RNA polymerase sigma factors"/>
    <property type="match status" value="1"/>
</dbReference>
<dbReference type="PANTHER" id="PTHR30173:SF43">
    <property type="entry name" value="ECF RNA POLYMERASE SIGMA FACTOR SIGI-RELATED"/>
    <property type="match status" value="1"/>
</dbReference>
<dbReference type="EMBL" id="JBGOSP010000041">
    <property type="protein sequence ID" value="MFA3842609.1"/>
    <property type="molecule type" value="Genomic_DNA"/>
</dbReference>
<evidence type="ECO:0000256" key="2">
    <source>
        <dbReference type="ARBA" id="ARBA00011344"/>
    </source>
</evidence>
<organism evidence="8 9">
    <name type="scientific">Streptomyces aureus</name>
    <dbReference type="NCBI Taxonomy" id="193461"/>
    <lineage>
        <taxon>Bacteria</taxon>
        <taxon>Bacillati</taxon>
        <taxon>Actinomycetota</taxon>
        <taxon>Actinomycetes</taxon>
        <taxon>Kitasatosporales</taxon>
        <taxon>Streptomycetaceae</taxon>
        <taxon>Streptomyces</taxon>
    </lineage>
</organism>
<dbReference type="Pfam" id="PF08281">
    <property type="entry name" value="Sigma70_r4_2"/>
    <property type="match status" value="1"/>
</dbReference>
<reference evidence="8 9" key="1">
    <citation type="submission" date="2024-08" db="EMBL/GenBank/DDBJ databases">
        <title>Genome sequence of Streptomyces aureus CACIA-1.46HGO.</title>
        <authorList>
            <person name="Evangelista-Martinez Z."/>
        </authorList>
    </citation>
    <scope>NUCLEOTIDE SEQUENCE [LARGE SCALE GENOMIC DNA]</scope>
    <source>
        <strain evidence="8 9">CACIA-1.46HGO</strain>
    </source>
</reference>
<dbReference type="InterPro" id="IPR013249">
    <property type="entry name" value="RNA_pol_sigma70_r4_t2"/>
</dbReference>
<evidence type="ECO:0000256" key="1">
    <source>
        <dbReference type="ARBA" id="ARBA00010641"/>
    </source>
</evidence>
<dbReference type="InterPro" id="IPR013325">
    <property type="entry name" value="RNA_pol_sigma_r2"/>
</dbReference>
<dbReference type="InterPro" id="IPR013324">
    <property type="entry name" value="RNA_pol_sigma_r3/r4-like"/>
</dbReference>
<dbReference type="InterPro" id="IPR032710">
    <property type="entry name" value="NTF2-like_dom_sf"/>
</dbReference>
<comment type="caution">
    <text evidence="8">The sequence shown here is derived from an EMBL/GenBank/DDBJ whole genome shotgun (WGS) entry which is preliminary data.</text>
</comment>
<evidence type="ECO:0000259" key="7">
    <source>
        <dbReference type="Pfam" id="PF08281"/>
    </source>
</evidence>
<dbReference type="RefSeq" id="WP_372566542.1">
    <property type="nucleotide sequence ID" value="NZ_JBGOSP010000041.1"/>
</dbReference>
<protein>
    <submittedName>
        <fullName evidence="8">RNA polymerase sigma factor SigJ</fullName>
    </submittedName>
</protein>
<dbReference type="SUPFAM" id="SSF88946">
    <property type="entry name" value="Sigma2 domain of RNA polymerase sigma factors"/>
    <property type="match status" value="1"/>
</dbReference>
<dbReference type="Gene3D" id="1.10.10.10">
    <property type="entry name" value="Winged helix-like DNA-binding domain superfamily/Winged helix DNA-binding domain"/>
    <property type="match status" value="1"/>
</dbReference>
<sequence length="309" mass="33914">MPGHEAGTGHALSAIIGERRTLINLAYRLLGSATEAEDVVQEAYARWYAMAEAEQHDITSPTGWLVRVAGRICLDQLKSARRRRERYVGDWLPEPLPDRPRWSTSSPEGCTDPADLITLDESVSMGVLVVLEALTPAERVAFVLHDVFGVPFAEIAETVGRTPAACRQLATSARRHIRITPRNAGDPERHHDTVSAFRLACRSGDLGDLIGLLDPDATVETDGGGKVRTALRPISGAEKVARFFQGALRKELRVTVSEENVNGSPGLAVRLDGVTIAVIAIEFDGDTLEHFWLMMNPEKLHAWNEISRQ</sequence>
<gene>
    <name evidence="8" type="primary">sigJ</name>
    <name evidence="8" type="ORF">ACEG43_41695</name>
</gene>
<comment type="similarity">
    <text evidence="1">Belongs to the sigma-70 factor family. ECF subfamily.</text>
</comment>
<name>A0ABV4SZF3_9ACTN</name>
<dbReference type="InterPro" id="IPR036388">
    <property type="entry name" value="WH-like_DNA-bd_sf"/>
</dbReference>
<dbReference type="NCBIfam" id="NF007214">
    <property type="entry name" value="PRK09636.1"/>
    <property type="match status" value="1"/>
</dbReference>
<dbReference type="InterPro" id="IPR007627">
    <property type="entry name" value="RNA_pol_sigma70_r2"/>
</dbReference>
<keyword evidence="4" id="KW-0731">Sigma factor</keyword>
<evidence type="ECO:0000256" key="4">
    <source>
        <dbReference type="ARBA" id="ARBA00023082"/>
    </source>
</evidence>
<dbReference type="InterPro" id="IPR014284">
    <property type="entry name" value="RNA_pol_sigma-70_dom"/>
</dbReference>
<dbReference type="Proteomes" id="UP001571476">
    <property type="component" value="Unassembled WGS sequence"/>
</dbReference>
<dbReference type="Gene3D" id="3.10.450.50">
    <property type="match status" value="1"/>
</dbReference>
<feature type="domain" description="RNA polymerase sigma-70 region 2" evidence="6">
    <location>
        <begin position="19"/>
        <end position="83"/>
    </location>
</feature>
<dbReference type="PANTHER" id="PTHR30173">
    <property type="entry name" value="SIGMA 19 FACTOR"/>
    <property type="match status" value="1"/>
</dbReference>
<evidence type="ECO:0000313" key="9">
    <source>
        <dbReference type="Proteomes" id="UP001571476"/>
    </source>
</evidence>
<feature type="domain" description="RNA polymerase sigma factor 70 region 4 type 2" evidence="7">
    <location>
        <begin position="128"/>
        <end position="177"/>
    </location>
</feature>
<evidence type="ECO:0000259" key="6">
    <source>
        <dbReference type="Pfam" id="PF04542"/>
    </source>
</evidence>
<evidence type="ECO:0000313" key="8">
    <source>
        <dbReference type="EMBL" id="MFA3842609.1"/>
    </source>
</evidence>
<dbReference type="Pfam" id="PF04542">
    <property type="entry name" value="Sigma70_r2"/>
    <property type="match status" value="1"/>
</dbReference>
<comment type="subunit">
    <text evidence="2">Interacts transiently with the RNA polymerase catalytic core formed by RpoA, RpoB, RpoC and RpoZ (2 alpha, 1 beta, 1 beta' and 1 omega subunit) to form the RNA polymerase holoenzyme that can initiate transcription.</text>
</comment>
<dbReference type="SUPFAM" id="SSF54427">
    <property type="entry name" value="NTF2-like"/>
    <property type="match status" value="1"/>
</dbReference>
<proteinExistence type="inferred from homology"/>
<dbReference type="Gene3D" id="1.10.1740.10">
    <property type="match status" value="1"/>
</dbReference>
<dbReference type="InterPro" id="IPR052704">
    <property type="entry name" value="ECF_Sigma-70_Domain"/>
</dbReference>
<evidence type="ECO:0000256" key="5">
    <source>
        <dbReference type="ARBA" id="ARBA00023163"/>
    </source>
</evidence>
<accession>A0ABV4SZF3</accession>
<dbReference type="NCBIfam" id="TIGR02937">
    <property type="entry name" value="sigma70-ECF"/>
    <property type="match status" value="1"/>
</dbReference>
<keyword evidence="9" id="KW-1185">Reference proteome</keyword>
<keyword evidence="3" id="KW-0805">Transcription regulation</keyword>
<evidence type="ECO:0000256" key="3">
    <source>
        <dbReference type="ARBA" id="ARBA00023015"/>
    </source>
</evidence>